<evidence type="ECO:0000313" key="2">
    <source>
        <dbReference type="Proteomes" id="UP000262832"/>
    </source>
</evidence>
<protein>
    <submittedName>
        <fullName evidence="1">Uncharacterized protein</fullName>
    </submittedName>
</protein>
<gene>
    <name evidence="1" type="ORF">D1115_09805</name>
</gene>
<reference evidence="1 2" key="1">
    <citation type="submission" date="2018-08" db="EMBL/GenBank/DDBJ databases">
        <title>Genomic taxonomy of the Vibrionaceae family.</title>
        <authorList>
            <person name="Gomez-Gil B."/>
            <person name="Tanaka M."/>
            <person name="Sawabe T."/>
            <person name="Enciso-Ibarra K."/>
        </authorList>
    </citation>
    <scope>NUCLEOTIDE SEQUENCE [LARGE SCALE GENOMIC DNA]</scope>
    <source>
        <strain evidence="1 2">CAIM 1831</strain>
    </source>
</reference>
<accession>A0ABN5PDM4</accession>
<sequence length="311" mass="34397">MLVLAGCSSPPPIPYEAPTLSFTLNLPDYADESVKNSELQDALVQRGLVLDRLGRIVPLDEGSCRYPIATRTALLKDLKQHQFSSFGYTLVSLKKQGDDYFFFPNDSRSQTLESLTLSFDSVLFDLTSIDKGTLVRDWTTHFAYLDQTLLVTGEQHKLLKKKHLSFAPRNILIVTGQRASTVGELSMQFVDAIDTTRFLVLTHGDVLRSCQALTQGTMISTPTEPYSRESIKSQVKLVSLLPADADFNQLKQQQSLLSTGRYLTYRGDIATLIDRCSAGQGQSNQALCHSKADDSSARKKKVIVFGGKHGA</sequence>
<dbReference type="Proteomes" id="UP000262832">
    <property type="component" value="Chromosome I"/>
</dbReference>
<dbReference type="EMBL" id="CP032093">
    <property type="protein sequence ID" value="AXY01414.1"/>
    <property type="molecule type" value="Genomic_DNA"/>
</dbReference>
<evidence type="ECO:0000313" key="1">
    <source>
        <dbReference type="EMBL" id="AXY01414.1"/>
    </source>
</evidence>
<name>A0ABN5PDM4_9VIBR</name>
<keyword evidence="2" id="KW-1185">Reference proteome</keyword>
<organism evidence="1 2">
    <name type="scientific">Vibrio alfacsensis</name>
    <dbReference type="NCBI Taxonomy" id="1074311"/>
    <lineage>
        <taxon>Bacteria</taxon>
        <taxon>Pseudomonadati</taxon>
        <taxon>Pseudomonadota</taxon>
        <taxon>Gammaproteobacteria</taxon>
        <taxon>Vibrionales</taxon>
        <taxon>Vibrionaceae</taxon>
        <taxon>Vibrio</taxon>
    </lineage>
</organism>
<proteinExistence type="predicted"/>